<dbReference type="GO" id="GO:0016233">
    <property type="term" value="P:telomere capping"/>
    <property type="evidence" value="ECO:0007669"/>
    <property type="project" value="InterPro"/>
</dbReference>
<dbReference type="Proteomes" id="UP000472271">
    <property type="component" value="Chromosome 12"/>
</dbReference>
<evidence type="ECO:0000313" key="3">
    <source>
        <dbReference type="Proteomes" id="UP000472271"/>
    </source>
</evidence>
<reference evidence="2" key="1">
    <citation type="submission" date="2019-06" db="EMBL/GenBank/DDBJ databases">
        <authorList>
            <consortium name="Wellcome Sanger Institute Data Sharing"/>
        </authorList>
    </citation>
    <scope>NUCLEOTIDE SEQUENCE [LARGE SCALE GENOMIC DNA]</scope>
</reference>
<name>A0A672Y693_9TELE</name>
<dbReference type="GO" id="GO:0070187">
    <property type="term" value="C:shelterin complex"/>
    <property type="evidence" value="ECO:0007669"/>
    <property type="project" value="InterPro"/>
</dbReference>
<proteinExistence type="predicted"/>
<protein>
    <recommendedName>
        <fullName evidence="1">TERF1-interacting nuclear factor 2 N-terminal domain-containing protein</fullName>
    </recommendedName>
</protein>
<dbReference type="InParanoid" id="A0A672Y693"/>
<reference evidence="2" key="2">
    <citation type="submission" date="2025-08" db="UniProtKB">
        <authorList>
            <consortium name="Ensembl"/>
        </authorList>
    </citation>
    <scope>IDENTIFICATION</scope>
</reference>
<accession>A0A672Y693</accession>
<organism evidence="2 3">
    <name type="scientific">Sphaeramia orbicularis</name>
    <name type="common">orbiculate cardinalfish</name>
    <dbReference type="NCBI Taxonomy" id="375764"/>
    <lineage>
        <taxon>Eukaryota</taxon>
        <taxon>Metazoa</taxon>
        <taxon>Chordata</taxon>
        <taxon>Craniata</taxon>
        <taxon>Vertebrata</taxon>
        <taxon>Euteleostomi</taxon>
        <taxon>Actinopterygii</taxon>
        <taxon>Neopterygii</taxon>
        <taxon>Teleostei</taxon>
        <taxon>Neoteleostei</taxon>
        <taxon>Acanthomorphata</taxon>
        <taxon>Gobiaria</taxon>
        <taxon>Kurtiformes</taxon>
        <taxon>Apogonoidei</taxon>
        <taxon>Apogonidae</taxon>
        <taxon>Apogoninae</taxon>
        <taxon>Sphaeramia</taxon>
    </lineage>
</organism>
<dbReference type="Ensembl" id="ENSSORT00005001811.1">
    <property type="protein sequence ID" value="ENSSORP00005001758.1"/>
    <property type="gene ID" value="ENSSORG00005001100.1"/>
</dbReference>
<evidence type="ECO:0000259" key="1">
    <source>
        <dbReference type="Pfam" id="PF14973"/>
    </source>
</evidence>
<sequence length="63" mass="7261">FHTEIVAQSLISASMWQVLKNQDVINYWKVAEFVSLVVDMVPELLMYKHRTQLNLGLRAKVSA</sequence>
<dbReference type="InterPro" id="IPR039098">
    <property type="entry name" value="TINF2"/>
</dbReference>
<feature type="domain" description="TERF1-interacting nuclear factor 2 N-terminal" evidence="1">
    <location>
        <begin position="16"/>
        <end position="61"/>
    </location>
</feature>
<dbReference type="PANTHER" id="PTHR15512">
    <property type="entry name" value="TERF1-INTERACTING NUCLEAR FACTOR 2"/>
    <property type="match status" value="1"/>
</dbReference>
<dbReference type="AlphaFoldDB" id="A0A672Y693"/>
<evidence type="ECO:0000313" key="2">
    <source>
        <dbReference type="Ensembl" id="ENSSORP00005001758.1"/>
    </source>
</evidence>
<dbReference type="GO" id="GO:1904356">
    <property type="term" value="P:regulation of telomere maintenance via telomere lengthening"/>
    <property type="evidence" value="ECO:0007669"/>
    <property type="project" value="TreeGrafter"/>
</dbReference>
<dbReference type="GO" id="GO:0042162">
    <property type="term" value="F:telomeric DNA binding"/>
    <property type="evidence" value="ECO:0007669"/>
    <property type="project" value="TreeGrafter"/>
</dbReference>
<dbReference type="InterPro" id="IPR029400">
    <property type="entry name" value="TINF2_N"/>
</dbReference>
<dbReference type="Pfam" id="PF14973">
    <property type="entry name" value="TINF2_N"/>
    <property type="match status" value="1"/>
</dbReference>
<dbReference type="PANTHER" id="PTHR15512:SF0">
    <property type="entry name" value="TERF1-INTERACTING NUCLEAR FACTOR 2"/>
    <property type="match status" value="1"/>
</dbReference>
<reference evidence="2" key="3">
    <citation type="submission" date="2025-09" db="UniProtKB">
        <authorList>
            <consortium name="Ensembl"/>
        </authorList>
    </citation>
    <scope>IDENTIFICATION</scope>
</reference>
<keyword evidence="3" id="KW-1185">Reference proteome</keyword>